<gene>
    <name evidence="9" type="ORF">A4G28_08065</name>
</gene>
<dbReference type="PRINTS" id="PR01179">
    <property type="entry name" value="ODADCRBXLASE"/>
</dbReference>
<keyword evidence="4 7" id="KW-0457">Lysine biosynthesis</keyword>
<dbReference type="InterPro" id="IPR000183">
    <property type="entry name" value="Orn/DAP/Arg_de-COase"/>
</dbReference>
<dbReference type="InterPro" id="IPR002986">
    <property type="entry name" value="DAP_deCOOHase_LysA"/>
</dbReference>
<dbReference type="SUPFAM" id="SSF50621">
    <property type="entry name" value="Alanine racemase C-terminal domain-like"/>
    <property type="match status" value="1"/>
</dbReference>
<dbReference type="PROSITE" id="PS00878">
    <property type="entry name" value="ODR_DC_2_1"/>
    <property type="match status" value="1"/>
</dbReference>
<dbReference type="InterPro" id="IPR022653">
    <property type="entry name" value="De-COase2_pyr-phos_BS"/>
</dbReference>
<evidence type="ECO:0000256" key="7">
    <source>
        <dbReference type="RuleBase" id="RU003738"/>
    </source>
</evidence>
<dbReference type="PANTHER" id="PTHR43727">
    <property type="entry name" value="DIAMINOPIMELATE DECARBOXYLASE"/>
    <property type="match status" value="1"/>
</dbReference>
<dbReference type="SUPFAM" id="SSF51419">
    <property type="entry name" value="PLP-binding barrel"/>
    <property type="match status" value="1"/>
</dbReference>
<dbReference type="GO" id="GO:0008836">
    <property type="term" value="F:diaminopimelate decarboxylase activity"/>
    <property type="evidence" value="ECO:0007669"/>
    <property type="project" value="UniProtKB-UniRule"/>
</dbReference>
<proteinExistence type="predicted"/>
<comment type="cofactor">
    <cofactor evidence="1 7">
        <name>pyridoxal 5'-phosphate</name>
        <dbReference type="ChEBI" id="CHEBI:597326"/>
    </cofactor>
</comment>
<reference evidence="10" key="1">
    <citation type="submission" date="2016-04" db="EMBL/GenBank/DDBJ databases">
        <authorList>
            <person name="Strapagiel D."/>
            <person name="Borowka P."/>
            <person name="Marciniak B."/>
            <person name="Bakula Z."/>
            <person name="Van Ingen J."/>
            <person name="Safianowska A."/>
            <person name="Dziadek J."/>
            <person name="Jagielski T."/>
        </authorList>
    </citation>
    <scope>NUCLEOTIDE SEQUENCE [LARGE SCALE GENOMIC DNA]</scope>
    <source>
        <strain evidence="10">1010001458</strain>
    </source>
</reference>
<evidence type="ECO:0000259" key="8">
    <source>
        <dbReference type="Pfam" id="PF02784"/>
    </source>
</evidence>
<comment type="pathway">
    <text evidence="7">Amino-acid biosynthesis; L-lysine biosynthesis via DAP pathway; L-lysine from DL-2,6-diaminopimelate: step 1/1.</text>
</comment>
<dbReference type="FunFam" id="3.20.20.10:FF:000003">
    <property type="entry name" value="Diaminopimelate decarboxylase"/>
    <property type="match status" value="1"/>
</dbReference>
<dbReference type="NCBIfam" id="TIGR01048">
    <property type="entry name" value="lysA"/>
    <property type="match status" value="1"/>
</dbReference>
<dbReference type="UniPathway" id="UPA00034">
    <property type="reaction ID" value="UER00027"/>
</dbReference>
<evidence type="ECO:0000256" key="3">
    <source>
        <dbReference type="ARBA" id="ARBA00022898"/>
    </source>
</evidence>
<comment type="catalytic activity">
    <reaction evidence="7">
        <text>meso-2,6-diaminopimelate + H(+) = L-lysine + CO2</text>
        <dbReference type="Rhea" id="RHEA:15101"/>
        <dbReference type="ChEBI" id="CHEBI:15378"/>
        <dbReference type="ChEBI" id="CHEBI:16526"/>
        <dbReference type="ChEBI" id="CHEBI:32551"/>
        <dbReference type="ChEBI" id="CHEBI:57791"/>
        <dbReference type="EC" id="4.1.1.20"/>
    </reaction>
</comment>
<name>A0A163VS01_9MYCO</name>
<dbReference type="RefSeq" id="WP_075513086.1">
    <property type="nucleotide sequence ID" value="NZ_CP089224.1"/>
</dbReference>
<accession>A0A163VS01</accession>
<dbReference type="InterPro" id="IPR009006">
    <property type="entry name" value="Ala_racemase/Decarboxylase_C"/>
</dbReference>
<evidence type="ECO:0000256" key="2">
    <source>
        <dbReference type="ARBA" id="ARBA00022793"/>
    </source>
</evidence>
<keyword evidence="3" id="KW-0663">Pyridoxal phosphate</keyword>
<dbReference type="PRINTS" id="PR01181">
    <property type="entry name" value="DAPDCRBXLASE"/>
</dbReference>
<dbReference type="GO" id="GO:0009089">
    <property type="term" value="P:lysine biosynthetic process via diaminopimelate"/>
    <property type="evidence" value="ECO:0007669"/>
    <property type="project" value="UniProtKB-UniRule"/>
</dbReference>
<sequence>MTLLDLLPSIGHAAPRRFDPAIWPTTASSDEDGRLCIGGMPLADIADEFGTPAYLIDETDFRHRARRYHTALRDVEIVYAGKSLLTTAVARWAREEGLGIGVCSPGELAVALAGGLDPSRIVMHGDTTSPDELRDAVAVGVGRLVLDSSLDIAYLAGLARRRQRVLIRVTPDTDIHGHRAVTGISDQTGGFTLTGGHAAEAVRAVLAHPILDLVGLHCQIGSQVCDPARYGEAIRRLIAAMADIRAHHGVILTELNIGGGHAVPFLSGDAELDLDVLAGVIEDALDEACAAEHFPRPAVVVEPGRGISARAGVTLYRVCSVKTRPNGHTVVAVDGGIGDNPRVALDGAQYTVALANRHARTQRRAVTVAGRHGEAGNEIARDVELPADIHAGDLLAVAGTGSYHHSMASNYTMVGRPPLVAISGGRARELVRRETIADLLVRDCG</sequence>
<dbReference type="Gene3D" id="2.40.37.10">
    <property type="entry name" value="Lyase, Ornithine Decarboxylase, Chain A, domain 1"/>
    <property type="match status" value="1"/>
</dbReference>
<evidence type="ECO:0000256" key="4">
    <source>
        <dbReference type="ARBA" id="ARBA00023154"/>
    </source>
</evidence>
<keyword evidence="4 7" id="KW-0028">Amino-acid biosynthesis</keyword>
<dbReference type="Gene3D" id="3.20.20.10">
    <property type="entry name" value="Alanine racemase"/>
    <property type="match status" value="1"/>
</dbReference>
<evidence type="ECO:0000256" key="6">
    <source>
        <dbReference type="NCBIfam" id="TIGR01048"/>
    </source>
</evidence>
<dbReference type="Proteomes" id="UP000077342">
    <property type="component" value="Unassembled WGS sequence"/>
</dbReference>
<organism evidence="9 10">
    <name type="scientific">Mycobacterium ostraviense</name>
    <dbReference type="NCBI Taxonomy" id="2738409"/>
    <lineage>
        <taxon>Bacteria</taxon>
        <taxon>Bacillati</taxon>
        <taxon>Actinomycetota</taxon>
        <taxon>Actinomycetes</taxon>
        <taxon>Mycobacteriales</taxon>
        <taxon>Mycobacteriaceae</taxon>
        <taxon>Mycobacterium</taxon>
    </lineage>
</organism>
<dbReference type="AlphaFoldDB" id="A0A163VS01"/>
<keyword evidence="5 7" id="KW-0456">Lyase</keyword>
<evidence type="ECO:0000256" key="5">
    <source>
        <dbReference type="ARBA" id="ARBA00023239"/>
    </source>
</evidence>
<evidence type="ECO:0000313" key="10">
    <source>
        <dbReference type="Proteomes" id="UP000077342"/>
    </source>
</evidence>
<protein>
    <recommendedName>
        <fullName evidence="6 7">Diaminopimelate decarboxylase</fullName>
        <ecNumber evidence="6 7">4.1.1.20</ecNumber>
    </recommendedName>
</protein>
<dbReference type="InterPro" id="IPR029066">
    <property type="entry name" value="PLP-binding_barrel"/>
</dbReference>
<dbReference type="InterPro" id="IPR022644">
    <property type="entry name" value="De-COase2_N"/>
</dbReference>
<evidence type="ECO:0000313" key="9">
    <source>
        <dbReference type="EMBL" id="KZS57643.1"/>
    </source>
</evidence>
<comment type="caution">
    <text evidence="9">The sequence shown here is derived from an EMBL/GenBank/DDBJ whole genome shotgun (WGS) entry which is preliminary data.</text>
</comment>
<dbReference type="PANTHER" id="PTHR43727:SF2">
    <property type="entry name" value="GROUP IV DECARBOXYLASE"/>
    <property type="match status" value="1"/>
</dbReference>
<dbReference type="Pfam" id="PF02784">
    <property type="entry name" value="Orn_Arg_deC_N"/>
    <property type="match status" value="1"/>
</dbReference>
<dbReference type="EC" id="4.1.1.20" evidence="6 7"/>
<evidence type="ECO:0000256" key="1">
    <source>
        <dbReference type="ARBA" id="ARBA00001933"/>
    </source>
</evidence>
<feature type="domain" description="Orn/DAP/Arg decarboxylase 2 N-terminal" evidence="8">
    <location>
        <begin position="60"/>
        <end position="309"/>
    </location>
</feature>
<dbReference type="CDD" id="cd06828">
    <property type="entry name" value="PLPDE_III_DapDC"/>
    <property type="match status" value="1"/>
</dbReference>
<dbReference type="EMBL" id="LWCI01000159">
    <property type="protein sequence ID" value="KZS57643.1"/>
    <property type="molecule type" value="Genomic_DNA"/>
</dbReference>
<keyword evidence="2 7" id="KW-0210">Decarboxylase</keyword>
<keyword evidence="10" id="KW-1185">Reference proteome</keyword>